<dbReference type="Proteomes" id="UP000515162">
    <property type="component" value="Chromosome X"/>
</dbReference>
<evidence type="ECO:0000313" key="2">
    <source>
        <dbReference type="RefSeq" id="XP_033169589.1"/>
    </source>
</evidence>
<dbReference type="GeneID" id="117147013"/>
<sequence>MQRGKNGTRLDPQRNIEIERMRYNEIAESTNGSSSISIITRHPKLETRYSTFFPEDLFLPAFQMLRIRSVSHVQLLVLMAIVVVTAKQESSTRQFGGQNFGNGLGPSFGGVGAGGLGPGAGFGPGSAAGYPGQGGYVPPQQPGCPLCDSSVYSYCSHKMVHDACCCDFPGGAPQLRPPQCLYYDCSLLYAKSCYEHALIKNCCCNNPY</sequence>
<name>A0A6P8L0M8_DROMA</name>
<protein>
    <submittedName>
        <fullName evidence="2">Uncharacterized protein LOC117147013</fullName>
    </submittedName>
</protein>
<dbReference type="RefSeq" id="XP_033169589.1">
    <property type="nucleotide sequence ID" value="XM_033313698.1"/>
</dbReference>
<dbReference type="AlphaFoldDB" id="A0A6P8L0M8"/>
<evidence type="ECO:0000313" key="1">
    <source>
        <dbReference type="Proteomes" id="UP000515162"/>
    </source>
</evidence>
<proteinExistence type="predicted"/>
<keyword evidence="1" id="KW-1185">Reference proteome</keyword>
<accession>A0A6P8L0M8</accession>
<organism evidence="1 2">
    <name type="scientific">Drosophila mauritiana</name>
    <name type="common">Fruit fly</name>
    <dbReference type="NCBI Taxonomy" id="7226"/>
    <lineage>
        <taxon>Eukaryota</taxon>
        <taxon>Metazoa</taxon>
        <taxon>Ecdysozoa</taxon>
        <taxon>Arthropoda</taxon>
        <taxon>Hexapoda</taxon>
        <taxon>Insecta</taxon>
        <taxon>Pterygota</taxon>
        <taxon>Neoptera</taxon>
        <taxon>Endopterygota</taxon>
        <taxon>Diptera</taxon>
        <taxon>Brachycera</taxon>
        <taxon>Muscomorpha</taxon>
        <taxon>Ephydroidea</taxon>
        <taxon>Drosophilidae</taxon>
        <taxon>Drosophila</taxon>
        <taxon>Sophophora</taxon>
    </lineage>
</organism>
<gene>
    <name evidence="2" type="primary">LOC117147013</name>
</gene>
<reference evidence="2" key="1">
    <citation type="submission" date="2025-08" db="UniProtKB">
        <authorList>
            <consortium name="RefSeq"/>
        </authorList>
    </citation>
    <scope>IDENTIFICATION</scope>
    <source>
        <strain evidence="2">Mau12</strain>
        <tissue evidence="2">Whole Body</tissue>
    </source>
</reference>